<name>A0A151WLT8_9HYME</name>
<dbReference type="SMART" id="SM00343">
    <property type="entry name" value="ZnF_C2HC"/>
    <property type="match status" value="2"/>
</dbReference>
<dbReference type="EMBL" id="KQ982959">
    <property type="protein sequence ID" value="KYQ48788.1"/>
    <property type="molecule type" value="Genomic_DNA"/>
</dbReference>
<dbReference type="STRING" id="64791.A0A151WLT8"/>
<dbReference type="Pfam" id="PF21789">
    <property type="entry name" value="TNP-like_RNaseH_C"/>
    <property type="match status" value="1"/>
</dbReference>
<dbReference type="AlphaFoldDB" id="A0A151WLT8"/>
<dbReference type="GO" id="GO:0003676">
    <property type="term" value="F:nucleic acid binding"/>
    <property type="evidence" value="ECO:0007669"/>
    <property type="project" value="InterPro"/>
</dbReference>
<proteinExistence type="predicted"/>
<keyword evidence="5" id="KW-1185">Reference proteome</keyword>
<dbReference type="PANTHER" id="PTHR47577">
    <property type="entry name" value="THAP DOMAIN-CONTAINING PROTEIN 6"/>
    <property type="match status" value="1"/>
</dbReference>
<keyword evidence="1" id="KW-0479">Metal-binding</keyword>
<dbReference type="Pfam" id="PF21787">
    <property type="entry name" value="TNP-like_RNaseH_N"/>
    <property type="match status" value="1"/>
</dbReference>
<dbReference type="InterPro" id="IPR048366">
    <property type="entry name" value="TNP-like_GBD"/>
</dbReference>
<reference evidence="4 5" key="1">
    <citation type="submission" date="2015-09" db="EMBL/GenBank/DDBJ databases">
        <title>Trachymyrmex zeteki WGS genome.</title>
        <authorList>
            <person name="Nygaard S."/>
            <person name="Hu H."/>
            <person name="Boomsma J."/>
            <person name="Zhang G."/>
        </authorList>
    </citation>
    <scope>NUCLEOTIDE SEQUENCE [LARGE SCALE GENOMIC DNA]</scope>
    <source>
        <strain evidence="4">Tzet28-1</strain>
        <tissue evidence="4">Whole body</tissue>
    </source>
</reference>
<dbReference type="InterPro" id="IPR001878">
    <property type="entry name" value="Znf_CCHC"/>
</dbReference>
<dbReference type="InterPro" id="IPR048367">
    <property type="entry name" value="TNP-like_RNaseH_C"/>
</dbReference>
<dbReference type="SUPFAM" id="SSF57756">
    <property type="entry name" value="Retrovirus zinc finger-like domains"/>
    <property type="match status" value="1"/>
</dbReference>
<evidence type="ECO:0000259" key="3">
    <source>
        <dbReference type="PROSITE" id="PS50158"/>
    </source>
</evidence>
<keyword evidence="1" id="KW-0862">Zinc</keyword>
<gene>
    <name evidence="4" type="ORF">ALC60_12294</name>
</gene>
<dbReference type="Gene3D" id="4.10.60.10">
    <property type="entry name" value="Zinc finger, CCHC-type"/>
    <property type="match status" value="1"/>
</dbReference>
<evidence type="ECO:0000256" key="1">
    <source>
        <dbReference type="PROSITE-ProRule" id="PRU00047"/>
    </source>
</evidence>
<evidence type="ECO:0000313" key="5">
    <source>
        <dbReference type="Proteomes" id="UP000075809"/>
    </source>
</evidence>
<dbReference type="PROSITE" id="PS50158">
    <property type="entry name" value="ZF_CCHC"/>
    <property type="match status" value="1"/>
</dbReference>
<dbReference type="InterPro" id="IPR036875">
    <property type="entry name" value="Znf_CCHC_sf"/>
</dbReference>
<dbReference type="Proteomes" id="UP000075809">
    <property type="component" value="Unassembled WGS sequence"/>
</dbReference>
<feature type="region of interest" description="Disordered" evidence="2">
    <location>
        <begin position="1"/>
        <end position="20"/>
    </location>
</feature>
<dbReference type="GO" id="GO:0008270">
    <property type="term" value="F:zinc ion binding"/>
    <property type="evidence" value="ECO:0007669"/>
    <property type="project" value="UniProtKB-KW"/>
</dbReference>
<feature type="domain" description="CCHC-type" evidence="3">
    <location>
        <begin position="500"/>
        <end position="515"/>
    </location>
</feature>
<evidence type="ECO:0000313" key="4">
    <source>
        <dbReference type="EMBL" id="KYQ48788.1"/>
    </source>
</evidence>
<dbReference type="Pfam" id="PF21788">
    <property type="entry name" value="TNP-like_GBD"/>
    <property type="match status" value="1"/>
</dbReference>
<evidence type="ECO:0000256" key="2">
    <source>
        <dbReference type="SAM" id="MobiDB-lite"/>
    </source>
</evidence>
<dbReference type="InterPro" id="IPR048365">
    <property type="entry name" value="TNP-like_RNaseH_N"/>
</dbReference>
<accession>A0A151WLT8</accession>
<organism evidence="4 5">
    <name type="scientific">Mycetomoellerius zeteki</name>
    <dbReference type="NCBI Taxonomy" id="64791"/>
    <lineage>
        <taxon>Eukaryota</taxon>
        <taxon>Metazoa</taxon>
        <taxon>Ecdysozoa</taxon>
        <taxon>Arthropoda</taxon>
        <taxon>Hexapoda</taxon>
        <taxon>Insecta</taxon>
        <taxon>Pterygota</taxon>
        <taxon>Neoptera</taxon>
        <taxon>Endopterygota</taxon>
        <taxon>Hymenoptera</taxon>
        <taxon>Apocrita</taxon>
        <taxon>Aculeata</taxon>
        <taxon>Formicoidea</taxon>
        <taxon>Formicidae</taxon>
        <taxon>Myrmicinae</taxon>
        <taxon>Mycetomoellerius</taxon>
    </lineage>
</organism>
<protein>
    <submittedName>
        <fullName evidence="4">THAP domain-containing protein 9</fullName>
    </submittedName>
</protein>
<sequence length="537" mass="61452">MNSESEENIQSLPDTPPKTKLKTIQKHRQQKFRNAWLVDDNFKTWLSKVPNDSAKAKCKFCNVTFTAELTVIKNHSICQSHRRKFQETQPKINIFLPKSEKNIDSIDCKKVKKFELKLCAFPSTIRKWYSVLNGRPGFTAEAFEALKLKLCNLVIDKIAIRKHVTYNGQRYCGLIDLGVFDNVDYSLNATNALIFMLVAINGHWKLPVAYFLLQSLNAAERASLLKKCFELIETTGIKVYSVTFDGASVNINMCKYLGANFELGSAFKSYFIDPITKEKVFFDPCHIYSLTRYCASTKARRRRRIAGTKLTKKHISYKNNKMNVKIAAQTLSESVSSAIKYVHESGFKQFLSPENTTEFCLMFNNAFDVLNVHSQFVNRSNYKVPLTDENYDELKAQADKIIQYITDLQTVRNQLPILKSDRKVDFLGLIICSSNQDHLETYFSAIRSRGGFNDNPDDQQFEAAYKRLIVSVASQVLPRSLTYLHVSFPVIPYIPRVLMCFACLRFGHISSDCKSAARCSKCGQNRHEKIEDCHQPP</sequence>
<keyword evidence="1" id="KW-0863">Zinc-finger</keyword>
<dbReference type="PANTHER" id="PTHR47577:SF2">
    <property type="entry name" value="THAP DOMAIN CONTAINING 9"/>
    <property type="match status" value="1"/>
</dbReference>